<reference evidence="3 4" key="1">
    <citation type="journal article" date="2020" name="Arch. Microbiol.">
        <title>The genome sequence of the giant phototrophic gammaproteobacterium Thiospirillum jenense gives insight into its physiological properties and phylogenetic relationships.</title>
        <authorList>
            <person name="Imhoff J.F."/>
            <person name="Meyer T.E."/>
            <person name="Kyndt J.A."/>
        </authorList>
    </citation>
    <scope>NUCLEOTIDE SEQUENCE [LARGE SCALE GENOMIC DNA]</scope>
    <source>
        <strain evidence="3 4">DSM 216</strain>
    </source>
</reference>
<evidence type="ECO:0000313" key="3">
    <source>
        <dbReference type="EMBL" id="MBB1124838.1"/>
    </source>
</evidence>
<evidence type="ECO:0000256" key="2">
    <source>
        <dbReference type="SAM" id="Phobius"/>
    </source>
</evidence>
<dbReference type="NCBIfam" id="NF040894">
    <property type="entry name" value="puhB_PGC"/>
    <property type="match status" value="1"/>
</dbReference>
<evidence type="ECO:0000313" key="4">
    <source>
        <dbReference type="Proteomes" id="UP000548632"/>
    </source>
</evidence>
<feature type="region of interest" description="Disordered" evidence="1">
    <location>
        <begin position="198"/>
        <end position="224"/>
    </location>
</feature>
<protein>
    <submittedName>
        <fullName evidence="3">PH domain-containing protein</fullName>
    </submittedName>
</protein>
<name>A0A839HC28_9GAMM</name>
<evidence type="ECO:0000256" key="1">
    <source>
        <dbReference type="SAM" id="MobiDB-lite"/>
    </source>
</evidence>
<dbReference type="Proteomes" id="UP000548632">
    <property type="component" value="Unassembled WGS sequence"/>
</dbReference>
<keyword evidence="4" id="KW-1185">Reference proteome</keyword>
<dbReference type="EMBL" id="JABVCQ010000002">
    <property type="protein sequence ID" value="MBB1124838.1"/>
    <property type="molecule type" value="Genomic_DNA"/>
</dbReference>
<keyword evidence="2" id="KW-1133">Transmembrane helix</keyword>
<accession>A0A839HC28</accession>
<dbReference type="InterPro" id="IPR054839">
    <property type="entry name" value="puhB_PGC"/>
</dbReference>
<dbReference type="RefSeq" id="WP_182581943.1">
    <property type="nucleotide sequence ID" value="NZ_JABVCQ010000002.1"/>
</dbReference>
<gene>
    <name evidence="3" type="ORF">HUK38_01155</name>
</gene>
<proteinExistence type="predicted"/>
<comment type="caution">
    <text evidence="3">The sequence shown here is derived from an EMBL/GenBank/DDBJ whole genome shotgun (WGS) entry which is preliminary data.</text>
</comment>
<keyword evidence="2" id="KW-0472">Membrane</keyword>
<feature type="transmembrane region" description="Helical" evidence="2">
    <location>
        <begin position="43"/>
        <end position="62"/>
    </location>
</feature>
<organism evidence="3 4">
    <name type="scientific">Thiospirillum jenense</name>
    <dbReference type="NCBI Taxonomy" id="1653858"/>
    <lineage>
        <taxon>Bacteria</taxon>
        <taxon>Pseudomonadati</taxon>
        <taxon>Pseudomonadota</taxon>
        <taxon>Gammaproteobacteria</taxon>
        <taxon>Chromatiales</taxon>
        <taxon>Chromatiaceae</taxon>
        <taxon>Thiospirillum</taxon>
    </lineage>
</organism>
<keyword evidence="2" id="KW-0812">Transmembrane</keyword>
<dbReference type="AlphaFoldDB" id="A0A839HC28"/>
<feature type="transmembrane region" description="Helical" evidence="2">
    <location>
        <begin position="74"/>
        <end position="94"/>
    </location>
</feature>
<sequence>MSEYDGEPIHGLPEQLPAGELLRWQGAPQWGALAKRAFHVRSVALYFGLLLVVTVAILLAQHQSFAQIVQATTWFVVLAVAAIGILTALAVLYARSTVYSITDRRVVIRFGIALPMAVNIPFKSIETAGLRVYADGTGDIPLSLLPSQRVSYFIMWPNVRPWHMLHAQPMLRALPDAQQAANILAATLKAASAADHTAGAPVTTDGEMPASATDASPVFSATSS</sequence>